<dbReference type="GeneID" id="116413219"/>
<evidence type="ECO:0000313" key="2">
    <source>
        <dbReference type="Proteomes" id="UP001652740"/>
    </source>
</evidence>
<proteinExistence type="predicted"/>
<feature type="region of interest" description="Disordered" evidence="1">
    <location>
        <begin position="1"/>
        <end position="31"/>
    </location>
</feature>
<organism evidence="2 3">
    <name type="scientific">Galleria mellonella</name>
    <name type="common">Greater wax moth</name>
    <dbReference type="NCBI Taxonomy" id="7137"/>
    <lineage>
        <taxon>Eukaryota</taxon>
        <taxon>Metazoa</taxon>
        <taxon>Ecdysozoa</taxon>
        <taxon>Arthropoda</taxon>
        <taxon>Hexapoda</taxon>
        <taxon>Insecta</taxon>
        <taxon>Pterygota</taxon>
        <taxon>Neoptera</taxon>
        <taxon>Endopterygota</taxon>
        <taxon>Lepidoptera</taxon>
        <taxon>Glossata</taxon>
        <taxon>Ditrysia</taxon>
        <taxon>Pyraloidea</taxon>
        <taxon>Pyralidae</taxon>
        <taxon>Galleriinae</taxon>
        <taxon>Galleria</taxon>
    </lineage>
</organism>
<feature type="compositionally biased region" description="Basic and acidic residues" evidence="1">
    <location>
        <begin position="11"/>
        <end position="29"/>
    </location>
</feature>
<dbReference type="KEGG" id="gmw:116413219"/>
<protein>
    <submittedName>
        <fullName evidence="3">Translation initiation factor IF-2-like</fullName>
    </submittedName>
</protein>
<evidence type="ECO:0000256" key="1">
    <source>
        <dbReference type="SAM" id="MobiDB-lite"/>
    </source>
</evidence>
<dbReference type="RefSeq" id="XP_031766933.2">
    <property type="nucleotide sequence ID" value="XM_031911073.2"/>
</dbReference>
<name>A0A6J3BZP6_GALME</name>
<dbReference type="InParanoid" id="A0A6J3BZP6"/>
<evidence type="ECO:0000313" key="3">
    <source>
        <dbReference type="RefSeq" id="XP_031766933.2"/>
    </source>
</evidence>
<gene>
    <name evidence="3" type="primary">LOC116413219</name>
</gene>
<dbReference type="AlphaFoldDB" id="A0A6J3BZP6"/>
<feature type="compositionally biased region" description="Polar residues" evidence="1">
    <location>
        <begin position="1"/>
        <end position="10"/>
    </location>
</feature>
<keyword evidence="2" id="KW-1185">Reference proteome</keyword>
<feature type="region of interest" description="Disordered" evidence="1">
    <location>
        <begin position="113"/>
        <end position="141"/>
    </location>
</feature>
<dbReference type="Proteomes" id="UP001652740">
    <property type="component" value="Unplaced"/>
</dbReference>
<sequence length="184" mass="20497">MEKSNNSSDNADGKNHKNEEKATTSKEDSVNPLRVSHNMNDLKMLDFNSADDVRQTMKAVLAIKLSQGDREEIGAIKTSNNVIDVDSAKAVGNPKNSTNNLHAKNENNYINKQNKNTQLPKNNMKNIRKRPGRPPKAGSSIKFKKASVTALYIGKLSNVVAFRNRFRELDSESESDNDSVMSLY</sequence>
<reference evidence="3" key="1">
    <citation type="submission" date="2025-08" db="UniProtKB">
        <authorList>
            <consortium name="RefSeq"/>
        </authorList>
    </citation>
    <scope>IDENTIFICATION</scope>
    <source>
        <tissue evidence="3">Whole larvae</tissue>
    </source>
</reference>
<accession>A0A6J3BZP6</accession>